<reference evidence="2" key="1">
    <citation type="submission" date="2021-10" db="EMBL/GenBank/DDBJ databases">
        <title>Evolutionary history and lifestyle of the vertebrate symbiont Limosilactobacillus reuteri.</title>
        <authorList>
            <person name="Zheng J."/>
            <person name="Li F."/>
            <person name="Gaenzle M."/>
            <person name="Walter J."/>
        </authorList>
    </citation>
    <scope>NUCLEOTIDE SEQUENCE</scope>
    <source>
        <strain evidence="2">GQ_1_3_1</strain>
    </source>
</reference>
<evidence type="ECO:0000313" key="3">
    <source>
        <dbReference type="Proteomes" id="UP001198026"/>
    </source>
</evidence>
<feature type="region of interest" description="Disordered" evidence="1">
    <location>
        <begin position="347"/>
        <end position="412"/>
    </location>
</feature>
<accession>A0AAW4X518</accession>
<proteinExistence type="predicted"/>
<feature type="compositionally biased region" description="Basic residues" evidence="1">
    <location>
        <begin position="372"/>
        <end position="382"/>
    </location>
</feature>
<feature type="compositionally biased region" description="Basic and acidic residues" evidence="1">
    <location>
        <begin position="383"/>
        <end position="396"/>
    </location>
</feature>
<comment type="caution">
    <text evidence="2">The sequence shown here is derived from an EMBL/GenBank/DDBJ whole genome shotgun (WGS) entry which is preliminary data.</text>
</comment>
<name>A0AAW4X518_LIMRT</name>
<sequence>MIPDKLSWKQVVKLSVLETHSCRSSYKRLQYLFQEPPHSTKKTLQRVLACDGFNIKLLHDSNGRITNVQNGAYLERQFMSNLRKAHNPKRKYQAQTLIISFSEDEFDTSDLNLQAKQALMLVKHFIHHHFADAQSVVAIQADGEGGKLHAHVVFNTIKQNGRTISTNRFNIHKLRTNFDHEMTDNYQRVTGHNWTNPIHKQQERQDANNLTTRSEWQNSLKKIINQVKNEVTSLKDFIQQLGEQGITVTERKKKTAWTYHQTVNGKSYKVRDFYQRVDKQSGKVLSTRGLGQEFTKSYLTSYFKQKDKEVEEDTNERRQSEDEEFEKIKTMARDARIRTARQQRLNQLNRQRSEFAQAREQKQRSLKEARLSHRRVSKARRRQPSDEERRKLEQQARRKQANAKRTAEGPEL</sequence>
<dbReference type="Proteomes" id="UP001198026">
    <property type="component" value="Unassembled WGS sequence"/>
</dbReference>
<evidence type="ECO:0000313" key="2">
    <source>
        <dbReference type="EMBL" id="MCC4477323.1"/>
    </source>
</evidence>
<evidence type="ECO:0000256" key="1">
    <source>
        <dbReference type="SAM" id="MobiDB-lite"/>
    </source>
</evidence>
<organism evidence="2 3">
    <name type="scientific">Limosilactobacillus reuteri</name>
    <name type="common">Lactobacillus reuteri</name>
    <dbReference type="NCBI Taxonomy" id="1598"/>
    <lineage>
        <taxon>Bacteria</taxon>
        <taxon>Bacillati</taxon>
        <taxon>Bacillota</taxon>
        <taxon>Bacilli</taxon>
        <taxon>Lactobacillales</taxon>
        <taxon>Lactobacillaceae</taxon>
        <taxon>Limosilactobacillus</taxon>
    </lineage>
</organism>
<dbReference type="AlphaFoldDB" id="A0AAW4X518"/>
<feature type="compositionally biased region" description="Basic and acidic residues" evidence="1">
    <location>
        <begin position="351"/>
        <end position="371"/>
    </location>
</feature>
<gene>
    <name evidence="2" type="ORF">LMB76_03695</name>
</gene>
<dbReference type="EMBL" id="JAJGWB010000111">
    <property type="protein sequence ID" value="MCC4477323.1"/>
    <property type="molecule type" value="Genomic_DNA"/>
</dbReference>
<protein>
    <submittedName>
        <fullName evidence="2">Relaxase/mobilization nuclease domain-containing protein</fullName>
    </submittedName>
</protein>